<dbReference type="Gene3D" id="3.40.710.10">
    <property type="entry name" value="DD-peptidase/beta-lactamase superfamily"/>
    <property type="match status" value="1"/>
</dbReference>
<dbReference type="Proteomes" id="UP001594351">
    <property type="component" value="Unassembled WGS sequence"/>
</dbReference>
<evidence type="ECO:0000313" key="3">
    <source>
        <dbReference type="Proteomes" id="UP001594351"/>
    </source>
</evidence>
<evidence type="ECO:0000313" key="2">
    <source>
        <dbReference type="EMBL" id="MFC1853492.1"/>
    </source>
</evidence>
<protein>
    <submittedName>
        <fullName evidence="2">Serine hydrolase domain-containing protein</fullName>
        <ecNumber evidence="2">3.-.-.-</ecNumber>
    </submittedName>
</protein>
<proteinExistence type="predicted"/>
<accession>A0ABV6Z4W9</accession>
<dbReference type="PANTHER" id="PTHR43283:SF7">
    <property type="entry name" value="BETA-LACTAMASE-RELATED DOMAIN-CONTAINING PROTEIN"/>
    <property type="match status" value="1"/>
</dbReference>
<keyword evidence="3" id="KW-1185">Reference proteome</keyword>
<dbReference type="PANTHER" id="PTHR43283">
    <property type="entry name" value="BETA-LACTAMASE-RELATED"/>
    <property type="match status" value="1"/>
</dbReference>
<sequence>MYILGNTVTKRIIFFYLVCLCLSQVSCTEDESSEFDCDKIYMRPGHGETFYEANPTYYDPNDDSAWLPKATPEEHGLNPEILALGLAELEQSPAVFSFLLLRHDAVIVEQYFNGSAVNHSNNIHSASKSMLSAFVGVALRDGYIHSLDQRVSDFLPEYFAADDLDKKNITLRHLLTMSAGLEWIEDYTEYEIEEHHDWIKAIIALPLINEPGIYFNYSTGLSHLMSAVLTRATNMSTCEFAHSYLFNFLEIDAEHWGRDPQGFYSGGYNLYMTPRELTAFCLLYLHKGVWNGASIIPEQWVEESCQSQMSVDEDYSYGYYWWLTSIRGYDVAIAWGYGGQFGYVIPSLDMVVVLTANTRDDYYYELDANQFIEDYIIGALS</sequence>
<dbReference type="EC" id="3.-.-.-" evidence="2"/>
<organism evidence="2 3">
    <name type="scientific">candidate division CSSED10-310 bacterium</name>
    <dbReference type="NCBI Taxonomy" id="2855610"/>
    <lineage>
        <taxon>Bacteria</taxon>
        <taxon>Bacteria division CSSED10-310</taxon>
    </lineage>
</organism>
<reference evidence="2 3" key="1">
    <citation type="submission" date="2024-09" db="EMBL/GenBank/DDBJ databases">
        <title>Laminarin stimulates single cell rates of sulfate reduction while oxygen inhibits transcriptomic activity in coastal marine sediment.</title>
        <authorList>
            <person name="Lindsay M."/>
            <person name="Orcutt B."/>
            <person name="Emerson D."/>
            <person name="Stepanauskas R."/>
            <person name="D'Angelo T."/>
        </authorList>
    </citation>
    <scope>NUCLEOTIDE SEQUENCE [LARGE SCALE GENOMIC DNA]</scope>
    <source>
        <strain evidence="2">SAG AM-311-K15</strain>
    </source>
</reference>
<dbReference type="InterPro" id="IPR001466">
    <property type="entry name" value="Beta-lactam-related"/>
</dbReference>
<name>A0ABV6Z4W9_UNCC1</name>
<dbReference type="InterPro" id="IPR050789">
    <property type="entry name" value="Diverse_Enzym_Activities"/>
</dbReference>
<keyword evidence="2" id="KW-0378">Hydrolase</keyword>
<evidence type="ECO:0000259" key="1">
    <source>
        <dbReference type="Pfam" id="PF00144"/>
    </source>
</evidence>
<dbReference type="EMBL" id="JBHPBY010000513">
    <property type="protein sequence ID" value="MFC1853492.1"/>
    <property type="molecule type" value="Genomic_DNA"/>
</dbReference>
<dbReference type="GO" id="GO:0016787">
    <property type="term" value="F:hydrolase activity"/>
    <property type="evidence" value="ECO:0007669"/>
    <property type="project" value="UniProtKB-KW"/>
</dbReference>
<gene>
    <name evidence="2" type="ORF">ACFL27_25150</name>
</gene>
<comment type="caution">
    <text evidence="2">The sequence shown here is derived from an EMBL/GenBank/DDBJ whole genome shotgun (WGS) entry which is preliminary data.</text>
</comment>
<dbReference type="SUPFAM" id="SSF56601">
    <property type="entry name" value="beta-lactamase/transpeptidase-like"/>
    <property type="match status" value="1"/>
</dbReference>
<feature type="domain" description="Beta-lactamase-related" evidence="1">
    <location>
        <begin position="101"/>
        <end position="362"/>
    </location>
</feature>
<dbReference type="InterPro" id="IPR012338">
    <property type="entry name" value="Beta-lactam/transpept-like"/>
</dbReference>
<dbReference type="Pfam" id="PF00144">
    <property type="entry name" value="Beta-lactamase"/>
    <property type="match status" value="1"/>
</dbReference>